<dbReference type="SMART" id="SM00513">
    <property type="entry name" value="SAP"/>
    <property type="match status" value="1"/>
</dbReference>
<dbReference type="Gene3D" id="1.10.720.30">
    <property type="entry name" value="SAP domain"/>
    <property type="match status" value="1"/>
</dbReference>
<feature type="region of interest" description="Disordered" evidence="2">
    <location>
        <begin position="717"/>
        <end position="767"/>
    </location>
</feature>
<accession>A0A9P0CNU6</accession>
<dbReference type="Pfam" id="PF25666">
    <property type="entry name" value="Partiti_capsid"/>
    <property type="match status" value="1"/>
</dbReference>
<dbReference type="InterPro" id="IPR003034">
    <property type="entry name" value="SAP_dom"/>
</dbReference>
<evidence type="ECO:0000256" key="1">
    <source>
        <dbReference type="SAM" id="Coils"/>
    </source>
</evidence>
<dbReference type="EMBL" id="OV651814">
    <property type="protein sequence ID" value="CAH1106782.1"/>
    <property type="molecule type" value="Genomic_DNA"/>
</dbReference>
<organism evidence="4 5">
    <name type="scientific">Psylliodes chrysocephalus</name>
    <dbReference type="NCBI Taxonomy" id="3402493"/>
    <lineage>
        <taxon>Eukaryota</taxon>
        <taxon>Metazoa</taxon>
        <taxon>Ecdysozoa</taxon>
        <taxon>Arthropoda</taxon>
        <taxon>Hexapoda</taxon>
        <taxon>Insecta</taxon>
        <taxon>Pterygota</taxon>
        <taxon>Neoptera</taxon>
        <taxon>Endopterygota</taxon>
        <taxon>Coleoptera</taxon>
        <taxon>Polyphaga</taxon>
        <taxon>Cucujiformia</taxon>
        <taxon>Chrysomeloidea</taxon>
        <taxon>Chrysomelidae</taxon>
        <taxon>Galerucinae</taxon>
        <taxon>Alticini</taxon>
        <taxon>Psylliodes</taxon>
    </lineage>
</organism>
<evidence type="ECO:0000256" key="2">
    <source>
        <dbReference type="SAM" id="MobiDB-lite"/>
    </source>
</evidence>
<dbReference type="InterPro" id="IPR036361">
    <property type="entry name" value="SAP_dom_sf"/>
</dbReference>
<dbReference type="SUPFAM" id="SSF68906">
    <property type="entry name" value="SAP domain"/>
    <property type="match status" value="1"/>
</dbReference>
<feature type="compositionally biased region" description="Polar residues" evidence="2">
    <location>
        <begin position="733"/>
        <end position="767"/>
    </location>
</feature>
<evidence type="ECO:0000313" key="4">
    <source>
        <dbReference type="EMBL" id="CAH1106782.1"/>
    </source>
</evidence>
<evidence type="ECO:0000259" key="3">
    <source>
        <dbReference type="SMART" id="SM00513"/>
    </source>
</evidence>
<dbReference type="OrthoDB" id="6761978at2759"/>
<name>A0A9P0CNU6_9CUCU</name>
<feature type="domain" description="SAP" evidence="3">
    <location>
        <begin position="22"/>
        <end position="56"/>
    </location>
</feature>
<keyword evidence="5" id="KW-1185">Reference proteome</keyword>
<feature type="coiled-coil region" evidence="1">
    <location>
        <begin position="31"/>
        <end position="58"/>
    </location>
</feature>
<dbReference type="InterPro" id="IPR058242">
    <property type="entry name" value="Capsid_partitivirus"/>
</dbReference>
<dbReference type="Proteomes" id="UP001153636">
    <property type="component" value="Chromosome 2"/>
</dbReference>
<gene>
    <name evidence="4" type="ORF">PSYICH_LOCUS7081</name>
</gene>
<dbReference type="AlphaFoldDB" id="A0A9P0CNU6"/>
<keyword evidence="1" id="KW-0175">Coiled coil</keyword>
<evidence type="ECO:0000313" key="5">
    <source>
        <dbReference type="Proteomes" id="UP001153636"/>
    </source>
</evidence>
<protein>
    <recommendedName>
        <fullName evidence="3">SAP domain-containing protein</fullName>
    </recommendedName>
</protein>
<sequence length="767" mass="87237">MIISLFIIFLVNVVLILNKMSYSSWKLKSLKDELNRRRAIMRGEKAELIERLEAYDRNFNFEFVAVDNKNAAPKMYLLPPETFKDVHCEIKLDIDISKTPRRANAIRLSLASPFRTTLDASSPPQLMIYAHNLLASLRTNADPEETLRRFYTTVITTVDGIEYTAAHFLGGYYLSDNRVNCHPNWINVRFEKIFNPVIGRALIQRSTLAKTRLSTPTWLLKADVDPYELLTCYSEENVEILLDILTDVSSFISTELPSSKKLGQLIGEPYGVNILYHSIWSNTLPTWHQLPPAPMSTPQDTRIISDKAFSSHLRLYKSAPHFKSTLTPGPTDIDLSLYLVGNLSYSTDNPVWTYEVFDKQTHVTPDVFWFQPYIKNPSAINYSVTLGLLIENGSIDGVTVPIPNIRMSLTENNSMFLQRSVPLNHLIRYTLDGAVTANVYQMERTIHETEPIGLAMNNCSTVLGTEHIRANTHRIFGAKVHENSPLRIRLLNEEFHRQAIWLVANHHGLNWNHGFTPLHEFHNIIQNVTNNVEAVYVKGREKAQYIRKYSLAPMFEMDEHPALPKLPPKCPHHLKNNHPSTSQESTINNLSEENTFNHPSTSQESINEEPPLNNLSEELTLNKSFTSSFNNESMSPAQSNVTPVLQSSWDLGLLVWAKLKGYCDCRLSYFEDSDDSIRDPDYTVSDSEMKDLCLNNDSDQDAEEERLIPKEKGVNIEEGVVNTEGEEIIEPNSAENLQVDGISQLQESANSNRRQKGQNNMSSDENN</sequence>
<reference evidence="4" key="1">
    <citation type="submission" date="2022-01" db="EMBL/GenBank/DDBJ databases">
        <authorList>
            <person name="King R."/>
        </authorList>
    </citation>
    <scope>NUCLEOTIDE SEQUENCE</scope>
</reference>
<proteinExistence type="predicted"/>